<evidence type="ECO:0000313" key="2">
    <source>
        <dbReference type="Proteomes" id="UP000479710"/>
    </source>
</evidence>
<dbReference type="Gene3D" id="2.60.110.10">
    <property type="entry name" value="Thaumatin"/>
    <property type="match status" value="1"/>
</dbReference>
<proteinExistence type="predicted"/>
<reference evidence="1 2" key="1">
    <citation type="submission" date="2019-11" db="EMBL/GenBank/DDBJ databases">
        <title>Whole genome sequence of Oryza granulata.</title>
        <authorList>
            <person name="Li W."/>
        </authorList>
    </citation>
    <scope>NUCLEOTIDE SEQUENCE [LARGE SCALE GENOMIC DNA]</scope>
    <source>
        <strain evidence="2">cv. Menghai</strain>
        <tissue evidence="1">Leaf</tissue>
    </source>
</reference>
<dbReference type="OrthoDB" id="430315at2759"/>
<dbReference type="Pfam" id="PF00314">
    <property type="entry name" value="Thaumatin"/>
    <property type="match status" value="1"/>
</dbReference>
<dbReference type="InterPro" id="IPR001938">
    <property type="entry name" value="Thaumatin"/>
</dbReference>
<sequence length="79" mass="8086">MAAAHGLELGVGCGSCVTGDYRNALACAVFGTPLAEYTLATLDIGDDTDYSDLSVIEGFNALVSFQPTNNVARCAQAAP</sequence>
<comment type="caution">
    <text evidence="1">The sequence shown here is derived from an EMBL/GenBank/DDBJ whole genome shotgun (WGS) entry which is preliminary data.</text>
</comment>
<dbReference type="Proteomes" id="UP000479710">
    <property type="component" value="Unassembled WGS sequence"/>
</dbReference>
<keyword evidence="2" id="KW-1185">Reference proteome</keyword>
<dbReference type="SUPFAM" id="SSF49870">
    <property type="entry name" value="Osmotin, thaumatin-like protein"/>
    <property type="match status" value="1"/>
</dbReference>
<organism evidence="1 2">
    <name type="scientific">Oryza meyeriana var. granulata</name>
    <dbReference type="NCBI Taxonomy" id="110450"/>
    <lineage>
        <taxon>Eukaryota</taxon>
        <taxon>Viridiplantae</taxon>
        <taxon>Streptophyta</taxon>
        <taxon>Embryophyta</taxon>
        <taxon>Tracheophyta</taxon>
        <taxon>Spermatophyta</taxon>
        <taxon>Magnoliopsida</taxon>
        <taxon>Liliopsida</taxon>
        <taxon>Poales</taxon>
        <taxon>Poaceae</taxon>
        <taxon>BOP clade</taxon>
        <taxon>Oryzoideae</taxon>
        <taxon>Oryzeae</taxon>
        <taxon>Oryzinae</taxon>
        <taxon>Oryza</taxon>
        <taxon>Oryza meyeriana</taxon>
    </lineage>
</organism>
<dbReference type="PROSITE" id="PS51367">
    <property type="entry name" value="THAUMATIN_2"/>
    <property type="match status" value="1"/>
</dbReference>
<dbReference type="PRINTS" id="PR00347">
    <property type="entry name" value="THAUMATIN"/>
</dbReference>
<evidence type="ECO:0000313" key="1">
    <source>
        <dbReference type="EMBL" id="KAF0913203.1"/>
    </source>
</evidence>
<accession>A0A6G1DNB9</accession>
<gene>
    <name evidence="1" type="ORF">E2562_020366</name>
</gene>
<dbReference type="InterPro" id="IPR037176">
    <property type="entry name" value="Osmotin/thaumatin-like_sf"/>
</dbReference>
<protein>
    <submittedName>
        <fullName evidence="1">Uncharacterized protein</fullName>
    </submittedName>
</protein>
<name>A0A6G1DNB9_9ORYZ</name>
<dbReference type="AlphaFoldDB" id="A0A6G1DNB9"/>
<dbReference type="EMBL" id="SPHZ02000006">
    <property type="protein sequence ID" value="KAF0913203.1"/>
    <property type="molecule type" value="Genomic_DNA"/>
</dbReference>